<keyword evidence="1" id="KW-0732">Signal</keyword>
<dbReference type="EMBL" id="QYBC01000013">
    <property type="protein sequence ID" value="RYB03629.1"/>
    <property type="molecule type" value="Genomic_DNA"/>
</dbReference>
<name>A0A4Q2RCP6_9HYPH</name>
<comment type="caution">
    <text evidence="2">The sequence shown here is derived from an EMBL/GenBank/DDBJ whole genome shotgun (WGS) entry which is preliminary data.</text>
</comment>
<keyword evidence="2" id="KW-0378">Hydrolase</keyword>
<accession>A0A4Q2RCP6</accession>
<dbReference type="InterPro" id="IPR006311">
    <property type="entry name" value="TAT_signal"/>
</dbReference>
<dbReference type="PROSITE" id="PS51257">
    <property type="entry name" value="PROKAR_LIPOPROTEIN"/>
    <property type="match status" value="1"/>
</dbReference>
<feature type="signal peptide" evidence="1">
    <location>
        <begin position="1"/>
        <end position="22"/>
    </location>
</feature>
<dbReference type="PROSITE" id="PS51318">
    <property type="entry name" value="TAT"/>
    <property type="match status" value="1"/>
</dbReference>
<reference evidence="2 3" key="1">
    <citation type="submission" date="2018-09" db="EMBL/GenBank/DDBJ databases">
        <authorList>
            <person name="Grouzdev D.S."/>
            <person name="Krutkina M.S."/>
        </authorList>
    </citation>
    <scope>NUCLEOTIDE SEQUENCE [LARGE SCALE GENOMIC DNA]</scope>
    <source>
        <strain evidence="2 3">RmlP001</strain>
    </source>
</reference>
<proteinExistence type="predicted"/>
<dbReference type="Gene3D" id="3.40.50.1820">
    <property type="entry name" value="alpha/beta hydrolase"/>
    <property type="match status" value="1"/>
</dbReference>
<evidence type="ECO:0000313" key="3">
    <source>
        <dbReference type="Proteomes" id="UP000289411"/>
    </source>
</evidence>
<keyword evidence="3" id="KW-1185">Reference proteome</keyword>
<dbReference type="GO" id="GO:0016787">
    <property type="term" value="F:hydrolase activity"/>
    <property type="evidence" value="ECO:0007669"/>
    <property type="project" value="UniProtKB-KW"/>
</dbReference>
<dbReference type="InterPro" id="IPR029058">
    <property type="entry name" value="AB_hydrolase_fold"/>
</dbReference>
<evidence type="ECO:0000256" key="1">
    <source>
        <dbReference type="SAM" id="SignalP"/>
    </source>
</evidence>
<evidence type="ECO:0000313" key="2">
    <source>
        <dbReference type="EMBL" id="RYB03629.1"/>
    </source>
</evidence>
<sequence length="342" mass="35951">MRSLSRRSVLVLAAGLPVLAGACTPSPPSLAANLARRTAGLAPSAGATALVPFDTTPFPFHGTVPGRDKPFMDVDDNGRLGHSSARNGVLWEDQSYSEKRVLLSIPKGFDPRRPAAIVVFLHGNEARLDRDVRDRQGVARQLAQSNMNAVLVAPQFALDAKDSSAGRFWEPGVFAQFLKEAARRLAELDGRPGAAFVFDEAPVILVGYSGGYLPAAAALRYGGAGRRVRGVVLLDALYGEEDTFADFVMRRGPGVFVSLYGKSSRAGNEALRRRLAARGVPVSDDSLGDAIAPGGVVFVDAGDAVPHGDFVTAALGGDPLAAVLARLRGFPRNPAAALVASE</sequence>
<protein>
    <submittedName>
        <fullName evidence="2">Alpha/beta hydrolase</fullName>
    </submittedName>
</protein>
<dbReference type="SUPFAM" id="SSF53474">
    <property type="entry name" value="alpha/beta-Hydrolases"/>
    <property type="match status" value="1"/>
</dbReference>
<dbReference type="RefSeq" id="WP_129220199.1">
    <property type="nucleotide sequence ID" value="NZ_QYBC01000013.1"/>
</dbReference>
<organism evidence="2 3">
    <name type="scientific">Lichenibacterium ramalinae</name>
    <dbReference type="NCBI Taxonomy" id="2316527"/>
    <lineage>
        <taxon>Bacteria</taxon>
        <taxon>Pseudomonadati</taxon>
        <taxon>Pseudomonadota</taxon>
        <taxon>Alphaproteobacteria</taxon>
        <taxon>Hyphomicrobiales</taxon>
        <taxon>Lichenihabitantaceae</taxon>
        <taxon>Lichenibacterium</taxon>
    </lineage>
</organism>
<reference evidence="2 3" key="2">
    <citation type="submission" date="2019-02" db="EMBL/GenBank/DDBJ databases">
        <title>'Lichenibacterium ramalinii' gen. nov. sp. nov., 'Lichenibacterium minor' gen. nov. sp. nov.</title>
        <authorList>
            <person name="Pankratov T."/>
        </authorList>
    </citation>
    <scope>NUCLEOTIDE SEQUENCE [LARGE SCALE GENOMIC DNA]</scope>
    <source>
        <strain evidence="2 3">RmlP001</strain>
    </source>
</reference>
<dbReference type="AlphaFoldDB" id="A0A4Q2RCP6"/>
<dbReference type="OrthoDB" id="8019456at2"/>
<dbReference type="Proteomes" id="UP000289411">
    <property type="component" value="Unassembled WGS sequence"/>
</dbReference>
<gene>
    <name evidence="2" type="ORF">D3272_15880</name>
</gene>
<feature type="chain" id="PRO_5020450108" evidence="1">
    <location>
        <begin position="23"/>
        <end position="342"/>
    </location>
</feature>